<evidence type="ECO:0000256" key="1">
    <source>
        <dbReference type="ARBA" id="ARBA00010219"/>
    </source>
</evidence>
<comment type="similarity">
    <text evidence="1">Belongs to the diaminopimelate epimerase family.</text>
</comment>
<evidence type="ECO:0000256" key="2">
    <source>
        <dbReference type="ARBA" id="ARBA00023235"/>
    </source>
</evidence>
<dbReference type="Proteomes" id="UP000051124">
    <property type="component" value="Unassembled WGS sequence"/>
</dbReference>
<dbReference type="AlphaFoldDB" id="A0A0S7WG69"/>
<dbReference type="PATRIC" id="fig|1703771.3.peg.598"/>
<comment type="caution">
    <text evidence="3">The sequence shown here is derived from an EMBL/GenBank/DDBJ whole genome shotgun (WGS) entry which is preliminary data.</text>
</comment>
<evidence type="ECO:0000313" key="4">
    <source>
        <dbReference type="Proteomes" id="UP000051124"/>
    </source>
</evidence>
<dbReference type="InterPro" id="IPR001653">
    <property type="entry name" value="DAP_epimerase_DapF"/>
</dbReference>
<dbReference type="Gene3D" id="3.10.310.10">
    <property type="entry name" value="Diaminopimelate Epimerase, Chain A, domain 1"/>
    <property type="match status" value="2"/>
</dbReference>
<gene>
    <name evidence="3" type="ORF">AMJ40_06265</name>
</gene>
<sequence>MDEIEFTKIHCGGNDFVLVDLREKSSPISLPELATRMCMRRLSVGGDGLLAIGAASQADLSLRYFNQDGSEPQFCGNGALCVSLWALENGVGEHRIHFEWAGREYEAHRKETAVVAELPAPEHLMTDLRLRSGKVVDYVVCGGYDGALPPGGANVDFCQLLDRRTMRLRTYERGVEGETLACGSGAASAVYVAHTKDMTDTHVEVFTCTGSLNVHIEGQHLFLEGRPLIVYRGFWRLR</sequence>
<dbReference type="GO" id="GO:0005829">
    <property type="term" value="C:cytosol"/>
    <property type="evidence" value="ECO:0007669"/>
    <property type="project" value="TreeGrafter"/>
</dbReference>
<dbReference type="GO" id="GO:0008837">
    <property type="term" value="F:diaminopimelate epimerase activity"/>
    <property type="evidence" value="ECO:0007669"/>
    <property type="project" value="InterPro"/>
</dbReference>
<name>A0A0S7WG69_UNCT6</name>
<protein>
    <recommendedName>
        <fullName evidence="5">Diaminopimelate epimerase</fullName>
    </recommendedName>
</protein>
<dbReference type="PANTHER" id="PTHR31689">
    <property type="entry name" value="DIAMINOPIMELATE EPIMERASE, CHLOROPLASTIC"/>
    <property type="match status" value="1"/>
</dbReference>
<evidence type="ECO:0008006" key="5">
    <source>
        <dbReference type="Google" id="ProtNLM"/>
    </source>
</evidence>
<proteinExistence type="inferred from homology"/>
<dbReference type="Pfam" id="PF01678">
    <property type="entry name" value="DAP_epimerase"/>
    <property type="match status" value="2"/>
</dbReference>
<dbReference type="SUPFAM" id="SSF54506">
    <property type="entry name" value="Diaminopimelate epimerase-like"/>
    <property type="match status" value="2"/>
</dbReference>
<keyword evidence="2" id="KW-0413">Isomerase</keyword>
<dbReference type="EMBL" id="LIZT01000075">
    <property type="protein sequence ID" value="KPJ49115.1"/>
    <property type="molecule type" value="Genomic_DNA"/>
</dbReference>
<organism evidence="3 4">
    <name type="scientific">candidate division TA06 bacterium DG_26</name>
    <dbReference type="NCBI Taxonomy" id="1703771"/>
    <lineage>
        <taxon>Bacteria</taxon>
        <taxon>Bacteria division TA06</taxon>
    </lineage>
</organism>
<evidence type="ECO:0000313" key="3">
    <source>
        <dbReference type="EMBL" id="KPJ49115.1"/>
    </source>
</evidence>
<reference evidence="3 4" key="1">
    <citation type="journal article" date="2015" name="Microbiome">
        <title>Genomic resolution of linkages in carbon, nitrogen, and sulfur cycling among widespread estuary sediment bacteria.</title>
        <authorList>
            <person name="Baker B.J."/>
            <person name="Lazar C.S."/>
            <person name="Teske A.P."/>
            <person name="Dick G.J."/>
        </authorList>
    </citation>
    <scope>NUCLEOTIDE SEQUENCE [LARGE SCALE GENOMIC DNA]</scope>
    <source>
        <strain evidence="3">DG_26</strain>
    </source>
</reference>
<dbReference type="GO" id="GO:0009089">
    <property type="term" value="P:lysine biosynthetic process via diaminopimelate"/>
    <property type="evidence" value="ECO:0007669"/>
    <property type="project" value="InterPro"/>
</dbReference>
<dbReference type="PANTHER" id="PTHR31689:SF0">
    <property type="entry name" value="DIAMINOPIMELATE EPIMERASE"/>
    <property type="match status" value="1"/>
</dbReference>
<accession>A0A0S7WG69</accession>